<dbReference type="EMBL" id="CP025197">
    <property type="protein sequence ID" value="AUG58817.1"/>
    <property type="molecule type" value="Genomic_DNA"/>
</dbReference>
<sequence length="257" mass="29395">MFFDSHAHYDDRRFDNDREEIIKDAFNNGVSYILNASSSRKSVAETVSLANEFEKIYAAVGIHPHDAKDMDEDFLEELKNYAKNPKVVAVGEIGLDYHYDFSPRDTQKFWFKRQINLAKELKLPIIIHDREAHKDVLDIVKSEKAGEVGGVFHCFSGSVEMAREVLNNNFYISLAGPVTFKNARKAAEVAEYVPIDRLLIETDCPYLTPEPYRGKRNYSAYVKYVAEKIAEIKGMELEEVAEKTTANAKKLFKIRKG</sequence>
<dbReference type="PIRSF" id="PIRSF005902">
    <property type="entry name" value="DNase_TatD"/>
    <property type="match status" value="1"/>
</dbReference>
<dbReference type="GO" id="GO:0005829">
    <property type="term" value="C:cytosol"/>
    <property type="evidence" value="ECO:0007669"/>
    <property type="project" value="TreeGrafter"/>
</dbReference>
<dbReference type="NCBIfam" id="TIGR00010">
    <property type="entry name" value="YchF/TatD family DNA exonuclease"/>
    <property type="match status" value="1"/>
</dbReference>
<dbReference type="OrthoDB" id="9810005at2"/>
<dbReference type="Proteomes" id="UP000233534">
    <property type="component" value="Chromosome"/>
</dbReference>
<gene>
    <name evidence="4" type="primary">ycfH</name>
    <name evidence="5" type="ORF">B9R14_04425</name>
    <name evidence="4" type="ORF">HVS_14830</name>
</gene>
<dbReference type="GO" id="GO:0004536">
    <property type="term" value="F:DNA nuclease activity"/>
    <property type="evidence" value="ECO:0007669"/>
    <property type="project" value="InterPro"/>
</dbReference>
<dbReference type="GO" id="GO:0046872">
    <property type="term" value="F:metal ion binding"/>
    <property type="evidence" value="ECO:0007669"/>
    <property type="project" value="UniProtKB-KW"/>
</dbReference>
<dbReference type="Proteomes" id="UP000239720">
    <property type="component" value="Unassembled WGS sequence"/>
</dbReference>
<protein>
    <submittedName>
        <fullName evidence="5">Hydrolase TatD</fullName>
    </submittedName>
    <submittedName>
        <fullName evidence="4">Putative deoxyribonuclease YcfH</fullName>
        <ecNumber evidence="4">3.1.21.-</ecNumber>
    </submittedName>
</protein>
<evidence type="ECO:0000313" key="6">
    <source>
        <dbReference type="Proteomes" id="UP000233534"/>
    </source>
</evidence>
<dbReference type="KEGG" id="hsc:HVS_14830"/>
<dbReference type="InterPro" id="IPR032466">
    <property type="entry name" value="Metal_Hydrolase"/>
</dbReference>
<dbReference type="FunFam" id="3.20.20.140:FF:000005">
    <property type="entry name" value="TatD family hydrolase"/>
    <property type="match status" value="1"/>
</dbReference>
<feature type="binding site" evidence="3">
    <location>
        <position position="6"/>
    </location>
    <ligand>
        <name>a divalent metal cation</name>
        <dbReference type="ChEBI" id="CHEBI:60240"/>
        <label>1</label>
    </ligand>
</feature>
<dbReference type="GO" id="GO:0016788">
    <property type="term" value="F:hydrolase activity, acting on ester bonds"/>
    <property type="evidence" value="ECO:0007669"/>
    <property type="project" value="InterPro"/>
</dbReference>
<dbReference type="Pfam" id="PF01026">
    <property type="entry name" value="TatD_DNase"/>
    <property type="match status" value="1"/>
</dbReference>
<dbReference type="SUPFAM" id="SSF51556">
    <property type="entry name" value="Metallo-dependent hydrolases"/>
    <property type="match status" value="1"/>
</dbReference>
<evidence type="ECO:0000256" key="1">
    <source>
        <dbReference type="ARBA" id="ARBA00022723"/>
    </source>
</evidence>
<dbReference type="InterPro" id="IPR018228">
    <property type="entry name" value="DNase_TatD-rel_CS"/>
</dbReference>
<reference evidence="5 7" key="2">
    <citation type="journal article" date="2018" name="Syst. Appl. Microbiol.">
        <title>Characterization and high-quality draft genome sequence of Herbivorax saccincola A7, an anaerobic, alkaliphilic, thermophilic, cellulolytic, and xylanolytic bacterium.</title>
        <authorList>
            <person name="Aikawa S."/>
            <person name="Baramee S."/>
            <person name="Sermsathanaswadi J."/>
            <person name="Thianheng P."/>
            <person name="Tachaapaikoon C."/>
            <person name="Shikata A."/>
            <person name="Waeonukul R."/>
            <person name="Pason P."/>
            <person name="Ratanakhanokchai K."/>
            <person name="Kosugi A."/>
        </authorList>
    </citation>
    <scope>NUCLEOTIDE SEQUENCE [LARGE SCALE GENOMIC DNA]</scope>
    <source>
        <strain evidence="5 7">A7</strain>
    </source>
</reference>
<proteinExistence type="predicted"/>
<dbReference type="EC" id="3.1.21.-" evidence="4"/>
<dbReference type="InterPro" id="IPR015991">
    <property type="entry name" value="TatD/YcfH-like"/>
</dbReference>
<evidence type="ECO:0000256" key="2">
    <source>
        <dbReference type="ARBA" id="ARBA00022801"/>
    </source>
</evidence>
<evidence type="ECO:0000256" key="3">
    <source>
        <dbReference type="PIRSR" id="PIRSR005902-1"/>
    </source>
</evidence>
<feature type="binding site" evidence="3">
    <location>
        <position position="203"/>
    </location>
    <ligand>
        <name>a divalent metal cation</name>
        <dbReference type="ChEBI" id="CHEBI:60240"/>
        <label>1</label>
    </ligand>
</feature>
<feature type="binding site" evidence="3">
    <location>
        <position position="128"/>
    </location>
    <ligand>
        <name>a divalent metal cation</name>
        <dbReference type="ChEBI" id="CHEBI:60240"/>
        <label>2</label>
    </ligand>
</feature>
<evidence type="ECO:0000313" key="4">
    <source>
        <dbReference type="EMBL" id="AUG58817.1"/>
    </source>
</evidence>
<dbReference type="PROSITE" id="PS01091">
    <property type="entry name" value="TATD_3"/>
    <property type="match status" value="1"/>
</dbReference>
<dbReference type="CDD" id="cd01310">
    <property type="entry name" value="TatD_DNAse"/>
    <property type="match status" value="1"/>
</dbReference>
<evidence type="ECO:0000313" key="5">
    <source>
        <dbReference type="EMBL" id="PQQ66084.1"/>
    </source>
</evidence>
<keyword evidence="2 4" id="KW-0378">Hydrolase</keyword>
<dbReference type="PANTHER" id="PTHR46124">
    <property type="entry name" value="D-AMINOACYL-TRNA DEACYLASE"/>
    <property type="match status" value="1"/>
</dbReference>
<feature type="binding site" evidence="3">
    <location>
        <position position="8"/>
    </location>
    <ligand>
        <name>a divalent metal cation</name>
        <dbReference type="ChEBI" id="CHEBI:60240"/>
        <label>1</label>
    </ligand>
</feature>
<accession>A0A2K9E543</accession>
<dbReference type="AlphaFoldDB" id="A0A2K9E543"/>
<keyword evidence="1 3" id="KW-0479">Metal-binding</keyword>
<dbReference type="EMBL" id="NEMB01000003">
    <property type="protein sequence ID" value="PQQ66084.1"/>
    <property type="molecule type" value="Genomic_DNA"/>
</dbReference>
<dbReference type="Gene3D" id="3.20.20.140">
    <property type="entry name" value="Metal-dependent hydrolases"/>
    <property type="match status" value="1"/>
</dbReference>
<dbReference type="RefSeq" id="WP_101303505.1">
    <property type="nucleotide sequence ID" value="NZ_CP025197.1"/>
</dbReference>
<reference evidence="4 6" key="1">
    <citation type="submission" date="2017-12" db="EMBL/GenBank/DDBJ databases">
        <title>Complete genome sequence of Herbivorax saccincola GGR1, a novel Cellulosome-producing hydrolytic bacterium in a thermophilic biogas plant, established by Illumina and Nanopore MinION sequencing.</title>
        <authorList>
            <person name="Pechtl A."/>
            <person name="Ruckert C."/>
            <person name="Koeck D.E."/>
            <person name="Maus I."/>
            <person name="Winkler A."/>
            <person name="Kalinowski J."/>
            <person name="Puhler A."/>
            <person name="Schwarz W.W."/>
            <person name="Zverlov V.V."/>
            <person name="Schluter A."/>
            <person name="Liebl W."/>
        </authorList>
    </citation>
    <scope>NUCLEOTIDE SEQUENCE [LARGE SCALE GENOMIC DNA]</scope>
    <source>
        <strain evidence="4">GGR1</strain>
        <strain evidence="6">SR1</strain>
    </source>
</reference>
<organism evidence="4 6">
    <name type="scientific">Acetivibrio saccincola</name>
    <dbReference type="NCBI Taxonomy" id="1677857"/>
    <lineage>
        <taxon>Bacteria</taxon>
        <taxon>Bacillati</taxon>
        <taxon>Bacillota</taxon>
        <taxon>Clostridia</taxon>
        <taxon>Eubacteriales</taxon>
        <taxon>Oscillospiraceae</taxon>
        <taxon>Acetivibrio</taxon>
    </lineage>
</organism>
<name>A0A2K9E543_9FIRM</name>
<feature type="binding site" evidence="3">
    <location>
        <position position="92"/>
    </location>
    <ligand>
        <name>a divalent metal cation</name>
        <dbReference type="ChEBI" id="CHEBI:60240"/>
        <label>1</label>
    </ligand>
</feature>
<feature type="binding site" evidence="3">
    <location>
        <position position="153"/>
    </location>
    <ligand>
        <name>a divalent metal cation</name>
        <dbReference type="ChEBI" id="CHEBI:60240"/>
        <label>2</label>
    </ligand>
</feature>
<evidence type="ECO:0000313" key="7">
    <source>
        <dbReference type="Proteomes" id="UP000239720"/>
    </source>
</evidence>
<dbReference type="PANTHER" id="PTHR46124:SF2">
    <property type="entry name" value="D-AMINOACYL-TRNA DEACYLASE"/>
    <property type="match status" value="1"/>
</dbReference>
<keyword evidence="6" id="KW-1185">Reference proteome</keyword>
<dbReference type="InterPro" id="IPR001130">
    <property type="entry name" value="TatD-like"/>
</dbReference>